<dbReference type="EMBL" id="JAENIL010000023">
    <property type="protein sequence ID" value="MBK1877893.1"/>
    <property type="molecule type" value="Genomic_DNA"/>
</dbReference>
<protein>
    <submittedName>
        <fullName evidence="1">Uncharacterized protein</fullName>
    </submittedName>
</protein>
<reference evidence="1" key="1">
    <citation type="submission" date="2021-01" db="EMBL/GenBank/DDBJ databases">
        <title>Modified the classification status of verrucomicrobia.</title>
        <authorList>
            <person name="Feng X."/>
        </authorList>
    </citation>
    <scope>NUCLEOTIDE SEQUENCE</scope>
    <source>
        <strain evidence="1">KCTC 13126</strain>
    </source>
</reference>
<comment type="caution">
    <text evidence="1">The sequence shown here is derived from an EMBL/GenBank/DDBJ whole genome shotgun (WGS) entry which is preliminary data.</text>
</comment>
<dbReference type="Proteomes" id="UP000617628">
    <property type="component" value="Unassembled WGS sequence"/>
</dbReference>
<keyword evidence="2" id="KW-1185">Reference proteome</keyword>
<name>A0A934S2K1_9BACT</name>
<evidence type="ECO:0000313" key="2">
    <source>
        <dbReference type="Proteomes" id="UP000617628"/>
    </source>
</evidence>
<dbReference type="RefSeq" id="WP_200356104.1">
    <property type="nucleotide sequence ID" value="NZ_JAENIL010000023.1"/>
</dbReference>
<organism evidence="1 2">
    <name type="scientific">Pelagicoccus mobilis</name>
    <dbReference type="NCBI Taxonomy" id="415221"/>
    <lineage>
        <taxon>Bacteria</taxon>
        <taxon>Pseudomonadati</taxon>
        <taxon>Verrucomicrobiota</taxon>
        <taxon>Opitutia</taxon>
        <taxon>Puniceicoccales</taxon>
        <taxon>Pelagicoccaceae</taxon>
        <taxon>Pelagicoccus</taxon>
    </lineage>
</organism>
<gene>
    <name evidence="1" type="ORF">JIN87_13535</name>
</gene>
<proteinExistence type="predicted"/>
<evidence type="ECO:0000313" key="1">
    <source>
        <dbReference type="EMBL" id="MBK1877893.1"/>
    </source>
</evidence>
<accession>A0A934S2K1</accession>
<dbReference type="AlphaFoldDB" id="A0A934S2K1"/>
<sequence>MSFDEFVESVSSGTAPAGLSGALVALWWDKKGDWERAHEEAQSAGSREGDWVHAYLHRKEGDEGNAGYWYSRSREPFFEGTLDAEWEAIAKALL</sequence>